<name>A0ABD0M010_9CAEN</name>
<gene>
    <name evidence="1" type="ORF">BaRGS_00003868</name>
</gene>
<dbReference type="EMBL" id="JACVVK020000013">
    <property type="protein sequence ID" value="KAK7504840.1"/>
    <property type="molecule type" value="Genomic_DNA"/>
</dbReference>
<dbReference type="PANTHER" id="PTHR31630:SF6">
    <property type="entry name" value="PHYTANOYL-COA DIOXYGENASE-RELATED"/>
    <property type="match status" value="1"/>
</dbReference>
<evidence type="ECO:0000313" key="1">
    <source>
        <dbReference type="EMBL" id="KAK7504840.1"/>
    </source>
</evidence>
<dbReference type="SUPFAM" id="SSF51197">
    <property type="entry name" value="Clavaminate synthase-like"/>
    <property type="match status" value="1"/>
</dbReference>
<accession>A0ABD0M010</accession>
<dbReference type="PANTHER" id="PTHR31630">
    <property type="entry name" value="PHYTANOYL-COA DIOXYGENASE-RELATED-RELATED"/>
    <property type="match status" value="1"/>
</dbReference>
<sequence>MLTSRHREELEEKGYTVVEGVLTEGECDQYRQQYLDWIRDNFHEGVFPATKRSLVRATYKMGHLAPTWDIRLKCKHVFAQLWGTDRLLTSFDSVAIGRPPEEGVEAFRSQDTSWLHIDQLAVGGLQVFQGAVYLEHADEDDWTFQVLKGSHKLFETFWKDHPEERERSVEKGEGSTKFTPDLVNWWISKGCQSCCVPVPKGGLVLWDSRTVHANDNPLKGRAHPERWRWVVIVSMWPVGMVDERGLAIRQQAYSNIVQTCHDLRVKDPEDLEIPPKHPLTELPEIAKTLEAKRLAGMEPYPPGKKMESQL</sequence>
<keyword evidence="2" id="KW-1185">Reference proteome</keyword>
<dbReference type="Gene3D" id="2.60.120.620">
    <property type="entry name" value="q2cbj1_9rhob like domain"/>
    <property type="match status" value="1"/>
</dbReference>
<dbReference type="Proteomes" id="UP001519460">
    <property type="component" value="Unassembled WGS sequence"/>
</dbReference>
<evidence type="ECO:0008006" key="3">
    <source>
        <dbReference type="Google" id="ProtNLM"/>
    </source>
</evidence>
<comment type="caution">
    <text evidence="1">The sequence shown here is derived from an EMBL/GenBank/DDBJ whole genome shotgun (WGS) entry which is preliminary data.</text>
</comment>
<proteinExistence type="predicted"/>
<dbReference type="Pfam" id="PF05721">
    <property type="entry name" value="PhyH"/>
    <property type="match status" value="1"/>
</dbReference>
<evidence type="ECO:0000313" key="2">
    <source>
        <dbReference type="Proteomes" id="UP001519460"/>
    </source>
</evidence>
<dbReference type="AlphaFoldDB" id="A0ABD0M010"/>
<reference evidence="1 2" key="1">
    <citation type="journal article" date="2023" name="Sci. Data">
        <title>Genome assembly of the Korean intertidal mud-creeper Batillaria attramentaria.</title>
        <authorList>
            <person name="Patra A.K."/>
            <person name="Ho P.T."/>
            <person name="Jun S."/>
            <person name="Lee S.J."/>
            <person name="Kim Y."/>
            <person name="Won Y.J."/>
        </authorList>
    </citation>
    <scope>NUCLEOTIDE SEQUENCE [LARGE SCALE GENOMIC DNA]</scope>
    <source>
        <strain evidence="1">Wonlab-2016</strain>
    </source>
</reference>
<organism evidence="1 2">
    <name type="scientific">Batillaria attramentaria</name>
    <dbReference type="NCBI Taxonomy" id="370345"/>
    <lineage>
        <taxon>Eukaryota</taxon>
        <taxon>Metazoa</taxon>
        <taxon>Spiralia</taxon>
        <taxon>Lophotrochozoa</taxon>
        <taxon>Mollusca</taxon>
        <taxon>Gastropoda</taxon>
        <taxon>Caenogastropoda</taxon>
        <taxon>Sorbeoconcha</taxon>
        <taxon>Cerithioidea</taxon>
        <taxon>Batillariidae</taxon>
        <taxon>Batillaria</taxon>
    </lineage>
</organism>
<protein>
    <recommendedName>
        <fullName evidence="3">Phytanoyl-CoA dioxygenase</fullName>
    </recommendedName>
</protein>
<dbReference type="InterPro" id="IPR008775">
    <property type="entry name" value="Phytyl_CoA_dOase-like"/>
</dbReference>